<evidence type="ECO:0000256" key="15">
    <source>
        <dbReference type="PROSITE-ProRule" id="PRU10141"/>
    </source>
</evidence>
<keyword evidence="12" id="KW-0234">DNA repair</keyword>
<keyword evidence="11 16" id="KW-0175">Coiled coil</keyword>
<keyword evidence="7 15" id="KW-0547">Nucleotide-binding</keyword>
<keyword evidence="9" id="KW-0418">Kinase</keyword>
<dbReference type="GeneTree" id="ENSGT00940000155796"/>
<keyword evidence="20" id="KW-1185">Reference proteome</keyword>
<dbReference type="Ensembl" id="ENSMAMT00000063775.1">
    <property type="protein sequence ID" value="ENSMAMP00000050646.1"/>
    <property type="gene ID" value="ENSMAMG00000017857.2"/>
</dbReference>
<dbReference type="PROSITE" id="PS00108">
    <property type="entry name" value="PROTEIN_KINASE_ST"/>
    <property type="match status" value="1"/>
</dbReference>
<dbReference type="PANTHER" id="PTHR47167:SF8">
    <property type="entry name" value="SERINE_THREONINE-PROTEIN KINASE TAO1"/>
    <property type="match status" value="1"/>
</dbReference>
<comment type="similarity">
    <text evidence="2">Belongs to the protein kinase superfamily. STE Ser/Thr protein kinase family. STE20 subfamily.</text>
</comment>
<sequence length="847" mass="99754">IMPNSSRAGSLKDPEIAELFFREDPEKLFTDLREIGHGSFGAVYFARDVRTNEVVAIKKMSYSGKQSSEKWQDIIKEVKFLQRIRHPNSIEYKGCYLREHTAWLVMEYCLGSASDLLEVHKKPLQEVEIAAITHGALQGLAYLHSQSMIHRDIKAGNVLLTEPGFLSEQMAPEVILAMDEGQYDGKVDIWSLGITCIELAERKPPLFNMNAMSALYHIAQNESPTLQSSEWTDYFRNFVDSCLQKIPQDRPNSEELLKHAFVQRERPESVLIDLINRTKDAVRELDNLQYRKMKKILFQEAPNGPTNETQDEEESVGTTGTVNSVGSSQSIPSMSISASSQSSSVNSLTDAGDDKSEVDMEGDHTVMSNSSVIHLKECVCCVCQLTRQIKEHEQDSELREQILGYKRMRRQHQKQLMALENKLKAEMDEHRLRLDKELENQRNNFAQEMEKLIKKHQASMEKDAKTFSNDEKKFQQHIQSQQKKELNSFLESQKREYKLRKEQLKEELNENQSTPKKEKQEWLSKQKENFQHFQAEEEANLQRRQRQYLDLECRRFKRRILIARHNIEKDLVREELNKRQTQKDLEHAMLLRHHESMQELEFRQLNTIQKTRAELIRLQHQTELTNQQEYNKRRERELRRKHVMEVRQQPKSLKSKELQIKKQFQDTCKIQTRQYKALRNHLLETTPRSEHKALLKRLKQEQHRKLAILAEQYEHSINEMLSTQALRLDETQEAQCQALRIQLQQELELLNAYQSKIKMQTDAQHDREKKDLEQRVSLRRALLEQKIEEEMMSLQNERSERIRSLLERQAREVEAFDSESMRLGFSNMCLLTSDYRNQNSDIYSLIF</sequence>
<dbReference type="SUPFAM" id="SSF56112">
    <property type="entry name" value="Protein kinase-like (PK-like)"/>
    <property type="match status" value="1"/>
</dbReference>
<dbReference type="GO" id="GO:0005737">
    <property type="term" value="C:cytoplasm"/>
    <property type="evidence" value="ECO:0007669"/>
    <property type="project" value="UniProtKB-SubCell"/>
</dbReference>
<evidence type="ECO:0000259" key="18">
    <source>
        <dbReference type="PROSITE" id="PS50011"/>
    </source>
</evidence>
<accession>A0A7N9AP41</accession>
<keyword evidence="8" id="KW-0227">DNA damage</keyword>
<dbReference type="GO" id="GO:0006281">
    <property type="term" value="P:DNA repair"/>
    <property type="evidence" value="ECO:0007669"/>
    <property type="project" value="UniProtKB-KW"/>
</dbReference>
<organism evidence="19 20">
    <name type="scientific">Mastacembelus armatus</name>
    <name type="common">zig-zag eel</name>
    <dbReference type="NCBI Taxonomy" id="205130"/>
    <lineage>
        <taxon>Eukaryota</taxon>
        <taxon>Metazoa</taxon>
        <taxon>Chordata</taxon>
        <taxon>Craniata</taxon>
        <taxon>Vertebrata</taxon>
        <taxon>Euteleostomi</taxon>
        <taxon>Actinopterygii</taxon>
        <taxon>Neopterygii</taxon>
        <taxon>Teleostei</taxon>
        <taxon>Neoteleostei</taxon>
        <taxon>Acanthomorphata</taxon>
        <taxon>Anabantaria</taxon>
        <taxon>Synbranchiformes</taxon>
        <taxon>Mastacembelidae</taxon>
        <taxon>Mastacembelus</taxon>
    </lineage>
</organism>
<evidence type="ECO:0000256" key="2">
    <source>
        <dbReference type="ARBA" id="ARBA00008874"/>
    </source>
</evidence>
<feature type="domain" description="Protein kinase" evidence="18">
    <location>
        <begin position="29"/>
        <end position="262"/>
    </location>
</feature>
<dbReference type="GO" id="GO:0051493">
    <property type="term" value="P:regulation of cytoskeleton organization"/>
    <property type="evidence" value="ECO:0007669"/>
    <property type="project" value="TreeGrafter"/>
</dbReference>
<feature type="compositionally biased region" description="Basic and acidic residues" evidence="17">
    <location>
        <begin position="461"/>
        <end position="474"/>
    </location>
</feature>
<dbReference type="InterPro" id="IPR008271">
    <property type="entry name" value="Ser/Thr_kinase_AS"/>
</dbReference>
<evidence type="ECO:0000256" key="16">
    <source>
        <dbReference type="SAM" id="Coils"/>
    </source>
</evidence>
<dbReference type="PANTHER" id="PTHR47167">
    <property type="entry name" value="SERINE/THREONINE-PROTEIN KINASE TAO1-LIKE PROTEIN"/>
    <property type="match status" value="1"/>
</dbReference>
<evidence type="ECO:0000256" key="9">
    <source>
        <dbReference type="ARBA" id="ARBA00022777"/>
    </source>
</evidence>
<evidence type="ECO:0000256" key="6">
    <source>
        <dbReference type="ARBA" id="ARBA00022679"/>
    </source>
</evidence>
<dbReference type="InterPro" id="IPR011009">
    <property type="entry name" value="Kinase-like_dom_sf"/>
</dbReference>
<dbReference type="SMART" id="SM00220">
    <property type="entry name" value="S_TKc"/>
    <property type="match status" value="1"/>
</dbReference>
<dbReference type="Pfam" id="PF00069">
    <property type="entry name" value="Pkinase"/>
    <property type="match status" value="2"/>
</dbReference>
<keyword evidence="5" id="KW-0723">Serine/threonine-protein kinase</keyword>
<evidence type="ECO:0000256" key="4">
    <source>
        <dbReference type="ARBA" id="ARBA00022490"/>
    </source>
</evidence>
<keyword evidence="4" id="KW-0963">Cytoplasm</keyword>
<feature type="compositionally biased region" description="Low complexity" evidence="17">
    <location>
        <begin position="324"/>
        <end position="347"/>
    </location>
</feature>
<reference evidence="19" key="1">
    <citation type="submission" date="2025-08" db="UniProtKB">
        <authorList>
            <consortium name="Ensembl"/>
        </authorList>
    </citation>
    <scope>IDENTIFICATION</scope>
</reference>
<proteinExistence type="inferred from homology"/>
<dbReference type="GO" id="GO:0004674">
    <property type="term" value="F:protein serine/threonine kinase activity"/>
    <property type="evidence" value="ECO:0007669"/>
    <property type="project" value="UniProtKB-KW"/>
</dbReference>
<keyword evidence="6" id="KW-0808">Transferase</keyword>
<evidence type="ECO:0000256" key="3">
    <source>
        <dbReference type="ARBA" id="ARBA00012513"/>
    </source>
</evidence>
<feature type="region of interest" description="Disordered" evidence="17">
    <location>
        <begin position="299"/>
        <end position="361"/>
    </location>
</feature>
<feature type="region of interest" description="Disordered" evidence="17">
    <location>
        <begin position="461"/>
        <end position="487"/>
    </location>
</feature>
<evidence type="ECO:0000256" key="5">
    <source>
        <dbReference type="ARBA" id="ARBA00022527"/>
    </source>
</evidence>
<name>A0A7N9AP41_9TELE</name>
<evidence type="ECO:0000256" key="7">
    <source>
        <dbReference type="ARBA" id="ARBA00022741"/>
    </source>
</evidence>
<evidence type="ECO:0000256" key="13">
    <source>
        <dbReference type="ARBA" id="ARBA00047899"/>
    </source>
</evidence>
<dbReference type="EC" id="2.7.11.1" evidence="3"/>
<feature type="binding site" evidence="15">
    <location>
        <position position="59"/>
    </location>
    <ligand>
        <name>ATP</name>
        <dbReference type="ChEBI" id="CHEBI:30616"/>
    </ligand>
</feature>
<reference evidence="19" key="2">
    <citation type="submission" date="2025-09" db="UniProtKB">
        <authorList>
            <consortium name="Ensembl"/>
        </authorList>
    </citation>
    <scope>IDENTIFICATION</scope>
</reference>
<dbReference type="InterPro" id="IPR017441">
    <property type="entry name" value="Protein_kinase_ATP_BS"/>
</dbReference>
<feature type="region of interest" description="Disordered" evidence="17">
    <location>
        <begin position="505"/>
        <end position="524"/>
    </location>
</feature>
<evidence type="ECO:0000256" key="10">
    <source>
        <dbReference type="ARBA" id="ARBA00022840"/>
    </source>
</evidence>
<feature type="compositionally biased region" description="Basic and acidic residues" evidence="17">
    <location>
        <begin position="352"/>
        <end position="361"/>
    </location>
</feature>
<dbReference type="Proteomes" id="UP000261640">
    <property type="component" value="Unplaced"/>
</dbReference>
<dbReference type="AlphaFoldDB" id="A0A7N9AP41"/>
<evidence type="ECO:0000256" key="17">
    <source>
        <dbReference type="SAM" id="MobiDB-lite"/>
    </source>
</evidence>
<protein>
    <recommendedName>
        <fullName evidence="3">non-specific serine/threonine protein kinase</fullName>
        <ecNumber evidence="3">2.7.11.1</ecNumber>
    </recommendedName>
</protein>
<keyword evidence="10 15" id="KW-0067">ATP-binding</keyword>
<dbReference type="Gene3D" id="1.10.510.10">
    <property type="entry name" value="Transferase(Phosphotransferase) domain 1"/>
    <property type="match status" value="2"/>
</dbReference>
<evidence type="ECO:0000313" key="20">
    <source>
        <dbReference type="Proteomes" id="UP000261640"/>
    </source>
</evidence>
<dbReference type="InterPro" id="IPR051234">
    <property type="entry name" value="TAO_STE20_kinase"/>
</dbReference>
<comment type="catalytic activity">
    <reaction evidence="14">
        <text>L-seryl-[protein] + ATP = O-phospho-L-seryl-[protein] + ADP + H(+)</text>
        <dbReference type="Rhea" id="RHEA:17989"/>
        <dbReference type="Rhea" id="RHEA-COMP:9863"/>
        <dbReference type="Rhea" id="RHEA-COMP:11604"/>
        <dbReference type="ChEBI" id="CHEBI:15378"/>
        <dbReference type="ChEBI" id="CHEBI:29999"/>
        <dbReference type="ChEBI" id="CHEBI:30616"/>
        <dbReference type="ChEBI" id="CHEBI:83421"/>
        <dbReference type="ChEBI" id="CHEBI:456216"/>
        <dbReference type="EC" id="2.7.11.1"/>
    </reaction>
</comment>
<comment type="catalytic activity">
    <reaction evidence="13">
        <text>L-threonyl-[protein] + ATP = O-phospho-L-threonyl-[protein] + ADP + H(+)</text>
        <dbReference type="Rhea" id="RHEA:46608"/>
        <dbReference type="Rhea" id="RHEA-COMP:11060"/>
        <dbReference type="Rhea" id="RHEA-COMP:11605"/>
        <dbReference type="ChEBI" id="CHEBI:15378"/>
        <dbReference type="ChEBI" id="CHEBI:30013"/>
        <dbReference type="ChEBI" id="CHEBI:30616"/>
        <dbReference type="ChEBI" id="CHEBI:61977"/>
        <dbReference type="ChEBI" id="CHEBI:456216"/>
        <dbReference type="EC" id="2.7.11.1"/>
    </reaction>
</comment>
<feature type="coiled-coil region" evidence="16">
    <location>
        <begin position="402"/>
        <end position="455"/>
    </location>
</feature>
<evidence type="ECO:0000256" key="14">
    <source>
        <dbReference type="ARBA" id="ARBA00048679"/>
    </source>
</evidence>
<dbReference type="Gene3D" id="3.30.200.20">
    <property type="entry name" value="Phosphorylase Kinase, domain 1"/>
    <property type="match status" value="1"/>
</dbReference>
<evidence type="ECO:0000256" key="1">
    <source>
        <dbReference type="ARBA" id="ARBA00004496"/>
    </source>
</evidence>
<evidence type="ECO:0000256" key="11">
    <source>
        <dbReference type="ARBA" id="ARBA00023054"/>
    </source>
</evidence>
<dbReference type="PROSITE" id="PS50011">
    <property type="entry name" value="PROTEIN_KINASE_DOM"/>
    <property type="match status" value="1"/>
</dbReference>
<dbReference type="InterPro" id="IPR000719">
    <property type="entry name" value="Prot_kinase_dom"/>
</dbReference>
<evidence type="ECO:0000256" key="8">
    <source>
        <dbReference type="ARBA" id="ARBA00022763"/>
    </source>
</evidence>
<comment type="subcellular location">
    <subcellularLocation>
        <location evidence="1">Cytoplasm</location>
    </subcellularLocation>
</comment>
<evidence type="ECO:0000256" key="12">
    <source>
        <dbReference type="ARBA" id="ARBA00023204"/>
    </source>
</evidence>
<dbReference type="PROSITE" id="PS00107">
    <property type="entry name" value="PROTEIN_KINASE_ATP"/>
    <property type="match status" value="1"/>
</dbReference>
<dbReference type="FunFam" id="3.30.200.20:FF:000029">
    <property type="entry name" value="Serine/threonine-protein kinase TAO2, putative"/>
    <property type="match status" value="1"/>
</dbReference>
<evidence type="ECO:0000313" key="19">
    <source>
        <dbReference type="Ensembl" id="ENSMAMP00000050646.1"/>
    </source>
</evidence>
<feature type="compositionally biased region" description="Basic and acidic residues" evidence="17">
    <location>
        <begin position="515"/>
        <end position="524"/>
    </location>
</feature>
<dbReference type="GO" id="GO:0005524">
    <property type="term" value="F:ATP binding"/>
    <property type="evidence" value="ECO:0007669"/>
    <property type="project" value="UniProtKB-UniRule"/>
</dbReference>